<comment type="caution">
    <text evidence="2">The sequence shown here is derived from an EMBL/GenBank/DDBJ whole genome shotgun (WGS) entry which is preliminary data.</text>
</comment>
<organism evidence="2 3">
    <name type="scientific">Fonsecaea erecta</name>
    <dbReference type="NCBI Taxonomy" id="1367422"/>
    <lineage>
        <taxon>Eukaryota</taxon>
        <taxon>Fungi</taxon>
        <taxon>Dikarya</taxon>
        <taxon>Ascomycota</taxon>
        <taxon>Pezizomycotina</taxon>
        <taxon>Eurotiomycetes</taxon>
        <taxon>Chaetothyriomycetidae</taxon>
        <taxon>Chaetothyriales</taxon>
        <taxon>Herpotrichiellaceae</taxon>
        <taxon>Fonsecaea</taxon>
    </lineage>
</organism>
<evidence type="ECO:0000313" key="3">
    <source>
        <dbReference type="Proteomes" id="UP000078343"/>
    </source>
</evidence>
<protein>
    <submittedName>
        <fullName evidence="2">Uncharacterized protein</fullName>
    </submittedName>
</protein>
<evidence type="ECO:0000313" key="2">
    <source>
        <dbReference type="EMBL" id="OAP60219.1"/>
    </source>
</evidence>
<dbReference type="EMBL" id="LVYI01000004">
    <property type="protein sequence ID" value="OAP60219.1"/>
    <property type="molecule type" value="Genomic_DNA"/>
</dbReference>
<keyword evidence="3" id="KW-1185">Reference proteome</keyword>
<dbReference type="AlphaFoldDB" id="A0A178ZK90"/>
<dbReference type="Proteomes" id="UP000078343">
    <property type="component" value="Unassembled WGS sequence"/>
</dbReference>
<accession>A0A178ZK90</accession>
<feature type="compositionally biased region" description="Low complexity" evidence="1">
    <location>
        <begin position="22"/>
        <end position="35"/>
    </location>
</feature>
<reference evidence="2 3" key="1">
    <citation type="submission" date="2016-04" db="EMBL/GenBank/DDBJ databases">
        <title>Draft genome of Fonsecaea erecta CBS 125763.</title>
        <authorList>
            <person name="Weiss V.A."/>
            <person name="Vicente V.A."/>
            <person name="Raittz R.T."/>
            <person name="Moreno L.F."/>
            <person name="De Souza E.M."/>
            <person name="Pedrosa F.O."/>
            <person name="Steffens M.B."/>
            <person name="Faoro H."/>
            <person name="Tadra-Sfeir M.Z."/>
            <person name="Najafzadeh M.J."/>
            <person name="Felipe M.S."/>
            <person name="Teixeira M."/>
            <person name="Sun J."/>
            <person name="Xi L."/>
            <person name="Gomes R."/>
            <person name="De Azevedo C.M."/>
            <person name="Salgado C.G."/>
            <person name="Da Silva M.B."/>
            <person name="Nascimento M.F."/>
            <person name="Queiroz-Telles F."/>
            <person name="Attili D.S."/>
            <person name="Gorbushina A."/>
        </authorList>
    </citation>
    <scope>NUCLEOTIDE SEQUENCE [LARGE SCALE GENOMIC DNA]</scope>
    <source>
        <strain evidence="2 3">CBS 125763</strain>
    </source>
</reference>
<dbReference type="RefSeq" id="XP_018693586.1">
    <property type="nucleotide sequence ID" value="XM_018836733.1"/>
</dbReference>
<dbReference type="GeneID" id="30009389"/>
<sequence>MSRNPLRTKLVLISGHKHRAESATTETSTASVEESSQTDLDNETHETPLTGQDGRELIGSISRSARPARARLSRETPVPGSDDGSKDVVGLQSRIKRLEATVQQYQEEDEQFRYLYDGMVKENVALEERCAALTVERDFFAAKYSELLSERFNAQFPGLWVTQAKLKSAFTDICHHVSAWCDDAAYQAVKMQIGRDQGENLAELLALSRAFKVPLSRKGLAAVLMTRIHREIMLNVLPIPDDSGSKSPNDLWASQQDAEWLRFILRDLVDQGIPPDEIRRWKCLTTTALAPHSFETSKRSRHFARSLWRHVISMVKGDTSALDSQLCKRLENEIVVKAVEFSRLMRKCQSSVQVRWPLKLKSTSCREAEDGTLICDVLTSPELVTISSGGSTAGAEESILVPHTMFRIEGITANDNHGDGKT</sequence>
<proteinExistence type="predicted"/>
<gene>
    <name evidence="2" type="ORF">AYL99_05221</name>
</gene>
<evidence type="ECO:0000256" key="1">
    <source>
        <dbReference type="SAM" id="MobiDB-lite"/>
    </source>
</evidence>
<name>A0A178ZK90_9EURO</name>
<feature type="region of interest" description="Disordered" evidence="1">
    <location>
        <begin position="1"/>
        <end position="87"/>
    </location>
</feature>
<dbReference type="OrthoDB" id="4127090at2759"/>